<dbReference type="Pfam" id="PF26526">
    <property type="entry name" value="DUF8175"/>
    <property type="match status" value="1"/>
</dbReference>
<dbReference type="InterPro" id="IPR058488">
    <property type="entry name" value="DUF8175"/>
</dbReference>
<feature type="compositionally biased region" description="Polar residues" evidence="1">
    <location>
        <begin position="75"/>
        <end position="92"/>
    </location>
</feature>
<feature type="region of interest" description="Disordered" evidence="1">
    <location>
        <begin position="75"/>
        <end position="111"/>
    </location>
</feature>
<evidence type="ECO:0000256" key="2">
    <source>
        <dbReference type="SAM" id="Phobius"/>
    </source>
</evidence>
<evidence type="ECO:0000313" key="5">
    <source>
        <dbReference type="Proteomes" id="UP000306274"/>
    </source>
</evidence>
<evidence type="ECO:0000313" key="4">
    <source>
        <dbReference type="EMBL" id="TGZ10677.1"/>
    </source>
</evidence>
<feature type="region of interest" description="Disordered" evidence="1">
    <location>
        <begin position="1"/>
        <end position="48"/>
    </location>
</feature>
<keyword evidence="2" id="KW-0812">Transmembrane</keyword>
<dbReference type="Proteomes" id="UP000306274">
    <property type="component" value="Unassembled WGS sequence"/>
</dbReference>
<reference evidence="4 5" key="1">
    <citation type="submission" date="2019-04" db="EMBL/GenBank/DDBJ databases">
        <title>Streptomyces rhizosphaericola sp. nov., an actinobacterium isolated from the wheat rhizosphere.</title>
        <authorList>
            <person name="Vargas Hoyos H.A."/>
            <person name="Santos S.N."/>
            <person name="Genuario D.B."/>
            <person name="Melo I.S."/>
            <person name="Da Silva L.J."/>
            <person name="Da Silva F.S.P."/>
            <person name="Zucchi T.D."/>
        </authorList>
    </citation>
    <scope>NUCLEOTIDE SEQUENCE [LARGE SCALE GENOMIC DNA]</scope>
    <source>
        <strain evidence="4 5">1AS2c</strain>
    </source>
</reference>
<keyword evidence="5" id="KW-1185">Reference proteome</keyword>
<feature type="compositionally biased region" description="Basic and acidic residues" evidence="1">
    <location>
        <begin position="1"/>
        <end position="20"/>
    </location>
</feature>
<accession>A0ABY2PID6</accession>
<keyword evidence="2" id="KW-1133">Transmembrane helix</keyword>
<evidence type="ECO:0000256" key="1">
    <source>
        <dbReference type="SAM" id="MobiDB-lite"/>
    </source>
</evidence>
<protein>
    <recommendedName>
        <fullName evidence="3">DUF8175 domain-containing protein</fullName>
    </recommendedName>
</protein>
<keyword evidence="2" id="KW-0472">Membrane</keyword>
<name>A0ABY2PID6_9ACTN</name>
<sequence>MSPSDEHDYRGTDQGGRADDPYSTLGGTRQTRTRLPDGDAGHPHARRPVRNSRSLITITGVVVLLIAAIAFANRGGTSNDDNASPGTKSPGSAGSAPTAPTGTKPVQGKNNTIASGFAQDEQGAQSAAANYAVALGSAEMFDKAKRDKILDVVIAPASVSRFRDTLDKAYSADFYKNVGLNEDGSTPEGFTFISRTAPLGTKVARTTADEATVEVWCTGLIGLAGEGSTKPVTDGWFTITMELAWIDGDWKAVTHSQKDGPAPVGGDTRASSADEIADAVNGFGGFTYAR</sequence>
<organism evidence="4 5">
    <name type="scientific">Streptomyces rhizosphaericola</name>
    <dbReference type="NCBI Taxonomy" id="2564098"/>
    <lineage>
        <taxon>Bacteria</taxon>
        <taxon>Bacillati</taxon>
        <taxon>Actinomycetota</taxon>
        <taxon>Actinomycetes</taxon>
        <taxon>Kitasatosporales</taxon>
        <taxon>Streptomycetaceae</taxon>
        <taxon>Streptomyces</taxon>
    </lineage>
</organism>
<feature type="transmembrane region" description="Helical" evidence="2">
    <location>
        <begin position="54"/>
        <end position="72"/>
    </location>
</feature>
<gene>
    <name evidence="4" type="ORF">E5Z02_08745</name>
</gene>
<comment type="caution">
    <text evidence="4">The sequence shown here is derived from an EMBL/GenBank/DDBJ whole genome shotgun (WGS) entry which is preliminary data.</text>
</comment>
<proteinExistence type="predicted"/>
<feature type="domain" description="DUF8175" evidence="3">
    <location>
        <begin position="105"/>
        <end position="260"/>
    </location>
</feature>
<evidence type="ECO:0000259" key="3">
    <source>
        <dbReference type="Pfam" id="PF26526"/>
    </source>
</evidence>
<dbReference type="RefSeq" id="WP_136015885.1">
    <property type="nucleotide sequence ID" value="NZ_SRZK01000058.1"/>
</dbReference>
<dbReference type="EMBL" id="SRZK01000058">
    <property type="protein sequence ID" value="TGZ10677.1"/>
    <property type="molecule type" value="Genomic_DNA"/>
</dbReference>